<protein>
    <submittedName>
        <fullName evidence="2">FHA domain-containing protein</fullName>
    </submittedName>
</protein>
<name>A0A7Y4IDM4_MYXXA</name>
<evidence type="ECO:0000259" key="1">
    <source>
        <dbReference type="PROSITE" id="PS50006"/>
    </source>
</evidence>
<comment type="caution">
    <text evidence="2">The sequence shown here is derived from an EMBL/GenBank/DDBJ whole genome shotgun (WGS) entry which is preliminary data.</text>
</comment>
<dbReference type="SUPFAM" id="SSF49879">
    <property type="entry name" value="SMAD/FHA domain"/>
    <property type="match status" value="1"/>
</dbReference>
<proteinExistence type="predicted"/>
<dbReference type="EMBL" id="JABFNT010000007">
    <property type="protein sequence ID" value="NOJ77312.1"/>
    <property type="molecule type" value="Genomic_DNA"/>
</dbReference>
<dbReference type="AlphaFoldDB" id="A0A7Y4IDM4"/>
<feature type="domain" description="FHA" evidence="1">
    <location>
        <begin position="91"/>
        <end position="142"/>
    </location>
</feature>
<dbReference type="InterPro" id="IPR008984">
    <property type="entry name" value="SMAD_FHA_dom_sf"/>
</dbReference>
<dbReference type="InterPro" id="IPR000253">
    <property type="entry name" value="FHA_dom"/>
</dbReference>
<reference evidence="2 3" key="1">
    <citation type="submission" date="2020-05" db="EMBL/GenBank/DDBJ databases">
        <authorList>
            <person name="Whitworth D."/>
        </authorList>
    </citation>
    <scope>NUCLEOTIDE SEQUENCE [LARGE SCALE GENOMIC DNA]</scope>
    <source>
        <strain evidence="2 3">AM005</strain>
    </source>
</reference>
<sequence length="181" mass="19515">MACEHPVRTPRMPEPLSAHVSRYLRNREVFERNLPAALLVFTPATEEDSSGDGEEYRLKTVTNAGSPTLGASGPLVFPVVKSRTNAFGRGITVGRTGNNDVVLDDGSVSRFHAWFSREEGHAGFLLTDAGSKNGSWAGGVRLVPRKAVPVADGARLRFGQVEVGFYTASGFVRMLAVRMAP</sequence>
<dbReference type="PROSITE" id="PS50006">
    <property type="entry name" value="FHA_DOMAIN"/>
    <property type="match status" value="1"/>
</dbReference>
<dbReference type="Proteomes" id="UP000533080">
    <property type="component" value="Unassembled WGS sequence"/>
</dbReference>
<dbReference type="Pfam" id="PF00498">
    <property type="entry name" value="FHA"/>
    <property type="match status" value="1"/>
</dbReference>
<dbReference type="PANTHER" id="PTHR23308">
    <property type="entry name" value="NUCLEAR INHIBITOR OF PROTEIN PHOSPHATASE-1"/>
    <property type="match status" value="1"/>
</dbReference>
<dbReference type="InterPro" id="IPR050923">
    <property type="entry name" value="Cell_Proc_Reg/RNA_Proc"/>
</dbReference>
<accession>A0A7Y4IDM4</accession>
<evidence type="ECO:0000313" key="2">
    <source>
        <dbReference type="EMBL" id="NOJ77312.1"/>
    </source>
</evidence>
<evidence type="ECO:0000313" key="3">
    <source>
        <dbReference type="Proteomes" id="UP000533080"/>
    </source>
</evidence>
<dbReference type="CDD" id="cd00060">
    <property type="entry name" value="FHA"/>
    <property type="match status" value="1"/>
</dbReference>
<dbReference type="SMART" id="SM00240">
    <property type="entry name" value="FHA"/>
    <property type="match status" value="1"/>
</dbReference>
<organism evidence="2 3">
    <name type="scientific">Myxococcus xanthus</name>
    <dbReference type="NCBI Taxonomy" id="34"/>
    <lineage>
        <taxon>Bacteria</taxon>
        <taxon>Pseudomonadati</taxon>
        <taxon>Myxococcota</taxon>
        <taxon>Myxococcia</taxon>
        <taxon>Myxococcales</taxon>
        <taxon>Cystobacterineae</taxon>
        <taxon>Myxococcaceae</taxon>
        <taxon>Myxococcus</taxon>
    </lineage>
</organism>
<dbReference type="Gene3D" id="2.60.200.20">
    <property type="match status" value="1"/>
</dbReference>
<gene>
    <name evidence="2" type="ORF">HNV28_02920</name>
</gene>